<dbReference type="OrthoDB" id="438052at2759"/>
<keyword evidence="7 14" id="KW-1133">Transmembrane helix</keyword>
<dbReference type="Gene3D" id="1.20.20.10">
    <property type="entry name" value="F1F0 ATP synthase subunit C"/>
    <property type="match status" value="1"/>
</dbReference>
<evidence type="ECO:0000256" key="2">
    <source>
        <dbReference type="ARBA" id="ARBA00006704"/>
    </source>
</evidence>
<evidence type="ECO:0000256" key="6">
    <source>
        <dbReference type="ARBA" id="ARBA00022781"/>
    </source>
</evidence>
<dbReference type="SUPFAM" id="SSF81333">
    <property type="entry name" value="F1F0 ATP synthase subunit C"/>
    <property type="match status" value="1"/>
</dbReference>
<gene>
    <name evidence="16" type="primary">AT5G3</name>
    <name evidence="17" type="ORF">SSLN_LOCUS11115</name>
    <name evidence="16" type="ORF">TR109101</name>
</gene>
<dbReference type="Proteomes" id="UP000275846">
    <property type="component" value="Unassembled WGS sequence"/>
</dbReference>
<evidence type="ECO:0000313" key="19">
    <source>
        <dbReference type="WBParaSite" id="SSLN_0001154201-mRNA-1"/>
    </source>
</evidence>
<dbReference type="GO" id="GO:0015986">
    <property type="term" value="P:proton motive force-driven ATP synthesis"/>
    <property type="evidence" value="ECO:0007669"/>
    <property type="project" value="InterPro"/>
</dbReference>
<proteinExistence type="inferred from homology"/>
<dbReference type="PRINTS" id="PR00124">
    <property type="entry name" value="ATPASEC"/>
</dbReference>
<keyword evidence="3 14" id="KW-0813">Transport</keyword>
<dbReference type="PANTHER" id="PTHR10031">
    <property type="entry name" value="ATP SYNTHASE LIPID-BINDING PROTEIN, MITOCHONDRIAL"/>
    <property type="match status" value="1"/>
</dbReference>
<keyword evidence="8 14" id="KW-0406">Ion transport</keyword>
<dbReference type="PROSITE" id="PS00605">
    <property type="entry name" value="ATPASE_C"/>
    <property type="match status" value="1"/>
</dbReference>
<dbReference type="GO" id="GO:0015078">
    <property type="term" value="F:proton transmembrane transporter activity"/>
    <property type="evidence" value="ECO:0007669"/>
    <property type="project" value="InterPro"/>
</dbReference>
<evidence type="ECO:0000256" key="8">
    <source>
        <dbReference type="ARBA" id="ARBA00023065"/>
    </source>
</evidence>
<name>A0A0X3NS56_SCHSO</name>
<dbReference type="WBParaSite" id="SSLN_0001154201-mRNA-1">
    <property type="protein sequence ID" value="SSLN_0001154201-mRNA-1"/>
    <property type="gene ID" value="SSLN_0001154201"/>
</dbReference>
<evidence type="ECO:0000256" key="9">
    <source>
        <dbReference type="ARBA" id="ARBA00023121"/>
    </source>
</evidence>
<evidence type="ECO:0000259" key="15">
    <source>
        <dbReference type="Pfam" id="PF00137"/>
    </source>
</evidence>
<sequence length="125" mass="13278">MLPITHILKSSVIVRPLISRTVLNSMLPKIGQSTLFDVSSKNIHTTVIHRDIDQAAKYIGAGAATVGVAGSGAGIGSVFGNLVMGYARNPGLKQQLFSYAILGFALSEAMGLFCLMMAFLILYAF</sequence>
<dbReference type="EMBL" id="UYSU01036306">
    <property type="protein sequence ID" value="VDL97500.1"/>
    <property type="molecule type" value="Genomic_DNA"/>
</dbReference>
<evidence type="ECO:0000313" key="16">
    <source>
        <dbReference type="EMBL" id="JAP42634.1"/>
    </source>
</evidence>
<evidence type="ECO:0000256" key="11">
    <source>
        <dbReference type="ARBA" id="ARBA00023136"/>
    </source>
</evidence>
<keyword evidence="18" id="KW-1185">Reference proteome</keyword>
<keyword evidence="9 14" id="KW-0446">Lipid-binding</keyword>
<dbReference type="InterPro" id="IPR038662">
    <property type="entry name" value="ATP_synth_F0_csu_sf"/>
</dbReference>
<evidence type="ECO:0000256" key="5">
    <source>
        <dbReference type="ARBA" id="ARBA00022692"/>
    </source>
</evidence>
<reference evidence="17 18" key="3">
    <citation type="submission" date="2018-11" db="EMBL/GenBank/DDBJ databases">
        <authorList>
            <consortium name="Pathogen Informatics"/>
        </authorList>
    </citation>
    <scope>NUCLEOTIDE SEQUENCE [LARGE SCALE GENOMIC DNA]</scope>
    <source>
        <strain evidence="17 18">NST_G2</strain>
    </source>
</reference>
<accession>A0A0X3NS56</accession>
<dbReference type="GO" id="GO:0008289">
    <property type="term" value="F:lipid binding"/>
    <property type="evidence" value="ECO:0007669"/>
    <property type="project" value="UniProtKB-KW"/>
</dbReference>
<keyword evidence="4" id="KW-0138">CF(0)</keyword>
<dbReference type="GO" id="GO:0045259">
    <property type="term" value="C:proton-transporting ATP synthase complex"/>
    <property type="evidence" value="ECO:0007669"/>
    <property type="project" value="UniProtKB-KW"/>
</dbReference>
<dbReference type="InterPro" id="IPR035921">
    <property type="entry name" value="F/V-ATP_Csub_sf"/>
</dbReference>
<keyword evidence="10" id="KW-0496">Mitochondrion</keyword>
<keyword evidence="11 14" id="KW-0472">Membrane</keyword>
<evidence type="ECO:0000256" key="7">
    <source>
        <dbReference type="ARBA" id="ARBA00022989"/>
    </source>
</evidence>
<dbReference type="CDD" id="cd18182">
    <property type="entry name" value="ATP-synt_Fo_c_ATP5G3"/>
    <property type="match status" value="1"/>
</dbReference>
<dbReference type="InterPro" id="IPR002379">
    <property type="entry name" value="ATPase_proteolipid_c-like_dom"/>
</dbReference>
<dbReference type="GO" id="GO:0031966">
    <property type="term" value="C:mitochondrial membrane"/>
    <property type="evidence" value="ECO:0007669"/>
    <property type="project" value="UniProtKB-SubCell"/>
</dbReference>
<feature type="transmembrane region" description="Helical" evidence="14">
    <location>
        <begin position="99"/>
        <end position="124"/>
    </location>
</feature>
<evidence type="ECO:0000256" key="4">
    <source>
        <dbReference type="ARBA" id="ARBA00022547"/>
    </source>
</evidence>
<dbReference type="FunFam" id="1.20.20.10:FF:000003">
    <property type="entry name" value="Atp synthase f complex subunit mitochondrial"/>
    <property type="match status" value="1"/>
</dbReference>
<evidence type="ECO:0000256" key="10">
    <source>
        <dbReference type="ARBA" id="ARBA00023128"/>
    </source>
</evidence>
<evidence type="ECO:0000313" key="18">
    <source>
        <dbReference type="Proteomes" id="UP000275846"/>
    </source>
</evidence>
<evidence type="ECO:0000256" key="12">
    <source>
        <dbReference type="ARBA" id="ARBA00029852"/>
    </source>
</evidence>
<feature type="domain" description="V-ATPase proteolipid subunit C-like" evidence="15">
    <location>
        <begin position="59"/>
        <end position="121"/>
    </location>
</feature>
<evidence type="ECO:0000256" key="13">
    <source>
        <dbReference type="ARBA" id="ARBA00033111"/>
    </source>
</evidence>
<feature type="transmembrane region" description="Helical" evidence="14">
    <location>
        <begin position="58"/>
        <end position="79"/>
    </location>
</feature>
<dbReference type="HAMAP" id="MF_01396">
    <property type="entry name" value="ATP_synth_c_bact"/>
    <property type="match status" value="1"/>
</dbReference>
<comment type="similarity">
    <text evidence="2 14">Belongs to the ATPase C chain family.</text>
</comment>
<evidence type="ECO:0000313" key="17">
    <source>
        <dbReference type="EMBL" id="VDL97500.1"/>
    </source>
</evidence>
<protein>
    <recommendedName>
        <fullName evidence="13">ATPase protein 9</fullName>
    </recommendedName>
    <alternativeName>
        <fullName evidence="12">ATPase subunit c</fullName>
    </alternativeName>
</protein>
<evidence type="ECO:0000256" key="3">
    <source>
        <dbReference type="ARBA" id="ARBA00022448"/>
    </source>
</evidence>
<dbReference type="STRING" id="70667.A0A0X3NS56"/>
<evidence type="ECO:0000256" key="14">
    <source>
        <dbReference type="RuleBase" id="RU004221"/>
    </source>
</evidence>
<evidence type="ECO:0000256" key="1">
    <source>
        <dbReference type="ARBA" id="ARBA00004225"/>
    </source>
</evidence>
<dbReference type="InterPro" id="IPR020537">
    <property type="entry name" value="ATP_synth_F0_csu_DDCD_BS"/>
</dbReference>
<dbReference type="GO" id="GO:0033177">
    <property type="term" value="C:proton-transporting two-sector ATPase complex, proton-transporting domain"/>
    <property type="evidence" value="ECO:0007669"/>
    <property type="project" value="InterPro"/>
</dbReference>
<organism evidence="16">
    <name type="scientific">Schistocephalus solidus</name>
    <name type="common">Tapeworm</name>
    <dbReference type="NCBI Taxonomy" id="70667"/>
    <lineage>
        <taxon>Eukaryota</taxon>
        <taxon>Metazoa</taxon>
        <taxon>Spiralia</taxon>
        <taxon>Lophotrochozoa</taxon>
        <taxon>Platyhelminthes</taxon>
        <taxon>Cestoda</taxon>
        <taxon>Eucestoda</taxon>
        <taxon>Diphyllobothriidea</taxon>
        <taxon>Diphyllobothriidae</taxon>
        <taxon>Schistocephalus</taxon>
    </lineage>
</organism>
<reference evidence="16" key="1">
    <citation type="submission" date="2016-01" db="EMBL/GenBank/DDBJ databases">
        <title>Reference transcriptome for the parasite Schistocephalus solidus: insights into the molecular evolution of parasitism.</title>
        <authorList>
            <person name="Hebert F.O."/>
            <person name="Grambauer S."/>
            <person name="Barber I."/>
            <person name="Landry C.R."/>
            <person name="Aubin-Horth N."/>
        </authorList>
    </citation>
    <scope>NUCLEOTIDE SEQUENCE</scope>
</reference>
<dbReference type="EMBL" id="GEEE01020591">
    <property type="protein sequence ID" value="JAP42634.1"/>
    <property type="molecule type" value="Transcribed_RNA"/>
</dbReference>
<comment type="subcellular location">
    <subcellularLocation>
        <location evidence="1">Mitochondrion membrane</location>
        <topology evidence="1">Multi-pass membrane protein</topology>
    </subcellularLocation>
</comment>
<dbReference type="InterPro" id="IPR000454">
    <property type="entry name" value="ATP_synth_F0_csu"/>
</dbReference>
<reference evidence="19" key="2">
    <citation type="submission" date="2016-06" db="UniProtKB">
        <authorList>
            <consortium name="WormBaseParasite"/>
        </authorList>
    </citation>
    <scope>IDENTIFICATION</scope>
</reference>
<keyword evidence="6 14" id="KW-0375">Hydrogen ion transport</keyword>
<dbReference type="AlphaFoldDB" id="A0A0X3NS56"/>
<keyword evidence="5 14" id="KW-0812">Transmembrane</keyword>
<dbReference type="Pfam" id="PF00137">
    <property type="entry name" value="ATP-synt_C"/>
    <property type="match status" value="1"/>
</dbReference>
<dbReference type="PANTHER" id="PTHR10031:SF0">
    <property type="entry name" value="ATPASE PROTEIN 9"/>
    <property type="match status" value="1"/>
</dbReference>